<dbReference type="RefSeq" id="WP_184834804.1">
    <property type="nucleotide sequence ID" value="NZ_JACHMN010000002.1"/>
</dbReference>
<dbReference type="Pfam" id="PF13676">
    <property type="entry name" value="TIR_2"/>
    <property type="match status" value="1"/>
</dbReference>
<feature type="region of interest" description="Disordered" evidence="1">
    <location>
        <begin position="135"/>
        <end position="195"/>
    </location>
</feature>
<dbReference type="SUPFAM" id="SSF52200">
    <property type="entry name" value="Toll/Interleukin receptor TIR domain"/>
    <property type="match status" value="1"/>
</dbReference>
<dbReference type="SUPFAM" id="SSF51004">
    <property type="entry name" value="C-terminal (heme d1) domain of cytochrome cd1-nitrite reductase"/>
    <property type="match status" value="1"/>
</dbReference>
<dbReference type="PANTHER" id="PTHR47197:SF3">
    <property type="entry name" value="DIHYDRO-HEME D1 DEHYDROGENASE"/>
    <property type="match status" value="1"/>
</dbReference>
<accession>A0A841BPL6</accession>
<dbReference type="InterPro" id="IPR000157">
    <property type="entry name" value="TIR_dom"/>
</dbReference>
<keyword evidence="4" id="KW-1185">Reference proteome</keyword>
<feature type="domain" description="TIR" evidence="2">
    <location>
        <begin position="1"/>
        <end position="127"/>
    </location>
</feature>
<dbReference type="GO" id="GO:0007165">
    <property type="term" value="P:signal transduction"/>
    <property type="evidence" value="ECO:0007669"/>
    <property type="project" value="InterPro"/>
</dbReference>
<proteinExistence type="predicted"/>
<protein>
    <submittedName>
        <fullName evidence="3">YVTN family beta-propeller protein</fullName>
    </submittedName>
</protein>
<sequence length="574" mass="59992">MSYVFLSYGHGDAADYVERLAGWLGEAGVPIWYDKEIISGHRWSRVIQQRIEGCSAFIVVMTPQADQSEWVERELTLAESLGKPVLPMLLAGRPFFRLGNRQFEDVTDTALPGSAFLATVRSLAGVTPPAPLTVLGAAEPPPVQTAEPVPVQTAEPVPVQTAEPLSLRSGEPLSSARTGEPRQRQPSPGRPRLGTRRVRLLALTASAVAVVLVGSLLVRQFGRESDKPSAPPDTAAHGTTPALAISPDGRLLYVAITRMHITGGTRTLTTGSLVAVNTQAGTVIPNSHAENGGNGMSITSAPDDAAITADGKRLYLGRFTDPFLIRITALVPEPRGIGRGVDLGTTADPVEGVRSVALSPDGKRAYLADEPTATVSVVDTVTEKQVGNPITVGRAPRDLVMNPTGTRLFAAGSAASTVSVVDTATNEVIAAPAVGRGPRGLFIRGDGRRLYVANAEAGGVSIIDTGDNTVVTQFPAACGAHPIAVAVSDQGNRLHTICEDSDVVGVQDAGSGAALGSPTARTTRPARSMLLSPDGKRLYVAVVEAKTVTITMIDTTTNTAVMDPIVADTWLVDG</sequence>
<gene>
    <name evidence="3" type="ORF">F4553_002071</name>
</gene>
<dbReference type="InterPro" id="IPR011964">
    <property type="entry name" value="YVTN_b-propeller_repeat"/>
</dbReference>
<organism evidence="3 4">
    <name type="scientific">Allocatelliglobosispora scoriae</name>
    <dbReference type="NCBI Taxonomy" id="643052"/>
    <lineage>
        <taxon>Bacteria</taxon>
        <taxon>Bacillati</taxon>
        <taxon>Actinomycetota</taxon>
        <taxon>Actinomycetes</taxon>
        <taxon>Micromonosporales</taxon>
        <taxon>Micromonosporaceae</taxon>
        <taxon>Allocatelliglobosispora</taxon>
    </lineage>
</organism>
<dbReference type="SMART" id="SM00255">
    <property type="entry name" value="TIR"/>
    <property type="match status" value="1"/>
</dbReference>
<dbReference type="NCBIfam" id="TIGR02276">
    <property type="entry name" value="beta_rpt_yvtn"/>
    <property type="match status" value="2"/>
</dbReference>
<dbReference type="InterPro" id="IPR011048">
    <property type="entry name" value="Haem_d1_sf"/>
</dbReference>
<dbReference type="InterPro" id="IPR015943">
    <property type="entry name" value="WD40/YVTN_repeat-like_dom_sf"/>
</dbReference>
<evidence type="ECO:0000259" key="2">
    <source>
        <dbReference type="PROSITE" id="PS50104"/>
    </source>
</evidence>
<evidence type="ECO:0000313" key="4">
    <source>
        <dbReference type="Proteomes" id="UP000587527"/>
    </source>
</evidence>
<feature type="region of interest" description="Disordered" evidence="1">
    <location>
        <begin position="223"/>
        <end position="242"/>
    </location>
</feature>
<dbReference type="Proteomes" id="UP000587527">
    <property type="component" value="Unassembled WGS sequence"/>
</dbReference>
<dbReference type="AlphaFoldDB" id="A0A841BPL6"/>
<dbReference type="Gene3D" id="3.40.50.10140">
    <property type="entry name" value="Toll/interleukin-1 receptor homology (TIR) domain"/>
    <property type="match status" value="1"/>
</dbReference>
<evidence type="ECO:0000313" key="3">
    <source>
        <dbReference type="EMBL" id="MBB5868692.1"/>
    </source>
</evidence>
<name>A0A841BPL6_9ACTN</name>
<reference evidence="3 4" key="1">
    <citation type="submission" date="2020-08" db="EMBL/GenBank/DDBJ databases">
        <title>Sequencing the genomes of 1000 actinobacteria strains.</title>
        <authorList>
            <person name="Klenk H.-P."/>
        </authorList>
    </citation>
    <scope>NUCLEOTIDE SEQUENCE [LARGE SCALE GENOMIC DNA]</scope>
    <source>
        <strain evidence="3 4">DSM 45362</strain>
    </source>
</reference>
<dbReference type="PROSITE" id="PS50104">
    <property type="entry name" value="TIR"/>
    <property type="match status" value="1"/>
</dbReference>
<dbReference type="InterPro" id="IPR051200">
    <property type="entry name" value="Host-pathogen_enzymatic-act"/>
</dbReference>
<dbReference type="InterPro" id="IPR035897">
    <property type="entry name" value="Toll_tir_struct_dom_sf"/>
</dbReference>
<evidence type="ECO:0000256" key="1">
    <source>
        <dbReference type="SAM" id="MobiDB-lite"/>
    </source>
</evidence>
<comment type="caution">
    <text evidence="3">The sequence shown here is derived from an EMBL/GenBank/DDBJ whole genome shotgun (WGS) entry which is preliminary data.</text>
</comment>
<dbReference type="EMBL" id="JACHMN010000002">
    <property type="protein sequence ID" value="MBB5868692.1"/>
    <property type="molecule type" value="Genomic_DNA"/>
</dbReference>
<dbReference type="PANTHER" id="PTHR47197">
    <property type="entry name" value="PROTEIN NIRF"/>
    <property type="match status" value="1"/>
</dbReference>
<dbReference type="Gene3D" id="2.130.10.10">
    <property type="entry name" value="YVTN repeat-like/Quinoprotein amine dehydrogenase"/>
    <property type="match status" value="3"/>
</dbReference>